<dbReference type="SUPFAM" id="SSF55797">
    <property type="entry name" value="PR-1-like"/>
    <property type="match status" value="1"/>
</dbReference>
<accession>A0ABY9RJ96</accession>
<dbReference type="PANTHER" id="PTHR31157:SF1">
    <property type="entry name" value="SCP DOMAIN-CONTAINING PROTEIN"/>
    <property type="match status" value="1"/>
</dbReference>
<dbReference type="RefSeq" id="WP_309482491.1">
    <property type="nucleotide sequence ID" value="NZ_CP133720.1"/>
</dbReference>
<dbReference type="PROSITE" id="PS51257">
    <property type="entry name" value="PROKAR_LIPOPROTEIN"/>
    <property type="match status" value="1"/>
</dbReference>
<dbReference type="InterPro" id="IPR035940">
    <property type="entry name" value="CAP_sf"/>
</dbReference>
<gene>
    <name evidence="3" type="ORF">RF679_01655</name>
</gene>
<dbReference type="InterPro" id="IPR014044">
    <property type="entry name" value="CAP_dom"/>
</dbReference>
<evidence type="ECO:0000313" key="3">
    <source>
        <dbReference type="EMBL" id="WMW81001.1"/>
    </source>
</evidence>
<dbReference type="Gene3D" id="3.40.33.10">
    <property type="entry name" value="CAP"/>
    <property type="match status" value="1"/>
</dbReference>
<feature type="domain" description="SCP" evidence="2">
    <location>
        <begin position="75"/>
        <end position="199"/>
    </location>
</feature>
<dbReference type="Proteomes" id="UP001181355">
    <property type="component" value="Chromosome"/>
</dbReference>
<evidence type="ECO:0000256" key="1">
    <source>
        <dbReference type="SAM" id="MobiDB-lite"/>
    </source>
</evidence>
<dbReference type="CDD" id="cd05379">
    <property type="entry name" value="CAP_bacterial"/>
    <property type="match status" value="1"/>
</dbReference>
<dbReference type="EMBL" id="CP133720">
    <property type="protein sequence ID" value="WMW81001.1"/>
    <property type="molecule type" value="Genomic_DNA"/>
</dbReference>
<dbReference type="PANTHER" id="PTHR31157">
    <property type="entry name" value="SCP DOMAIN-CONTAINING PROTEIN"/>
    <property type="match status" value="1"/>
</dbReference>
<keyword evidence="4" id="KW-1185">Reference proteome</keyword>
<evidence type="ECO:0000259" key="2">
    <source>
        <dbReference type="Pfam" id="PF00188"/>
    </source>
</evidence>
<evidence type="ECO:0000313" key="4">
    <source>
        <dbReference type="Proteomes" id="UP001181355"/>
    </source>
</evidence>
<feature type="compositionally biased region" description="Basic and acidic residues" evidence="1">
    <location>
        <begin position="219"/>
        <end position="233"/>
    </location>
</feature>
<feature type="region of interest" description="Disordered" evidence="1">
    <location>
        <begin position="208"/>
        <end position="233"/>
    </location>
</feature>
<name>A0ABY9RJ96_9BURK</name>
<reference evidence="3" key="1">
    <citation type="submission" date="2023-09" db="EMBL/GenBank/DDBJ databases">
        <title>Undibacterium sp. 20NA77.5 isolated from freshwater.</title>
        <authorList>
            <person name="Le V."/>
            <person name="Ko S.-R."/>
            <person name="Ahn C.-Y."/>
            <person name="Oh H.-M."/>
        </authorList>
    </citation>
    <scope>NUCLEOTIDE SEQUENCE</scope>
    <source>
        <strain evidence="3">20NA77.5</strain>
    </source>
</reference>
<sequence length="233" mass="25913">MRRLTFVLVLLLTACAQPEHGSGPSSLANVVPTYPVVPLDQQKIDVRTLPPEAGLSNPNCGLNGIEGIEKEFVARLNQVRAQARMCGPQKFESAPPIRWNIQLLRAAYHHSVEMARTNVVSHTSLDARALKNRINQTGYFYEHAGENIAAGQSDVATVIQAWVDSPSHCATLMEPDFKEVGAACVYKKNSFYRFYWTLDMALPVPGQDGLSKPDKRHGKAEEKEVDWKETVVR</sequence>
<proteinExistence type="predicted"/>
<organism evidence="3 4">
    <name type="scientific">Undibacterium cyanobacteriorum</name>
    <dbReference type="NCBI Taxonomy" id="3073561"/>
    <lineage>
        <taxon>Bacteria</taxon>
        <taxon>Pseudomonadati</taxon>
        <taxon>Pseudomonadota</taxon>
        <taxon>Betaproteobacteria</taxon>
        <taxon>Burkholderiales</taxon>
        <taxon>Oxalobacteraceae</taxon>
        <taxon>Undibacterium</taxon>
    </lineage>
</organism>
<protein>
    <submittedName>
        <fullName evidence="3">CAP domain-containing protein</fullName>
    </submittedName>
</protein>
<dbReference type="Pfam" id="PF00188">
    <property type="entry name" value="CAP"/>
    <property type="match status" value="1"/>
</dbReference>